<keyword evidence="1" id="KW-1133">Transmembrane helix</keyword>
<organism evidence="2 3">
    <name type="scientific">Sporofaciens musculi</name>
    <dbReference type="NCBI Taxonomy" id="2681861"/>
    <lineage>
        <taxon>Bacteria</taxon>
        <taxon>Bacillati</taxon>
        <taxon>Bacillota</taxon>
        <taxon>Clostridia</taxon>
        <taxon>Lachnospirales</taxon>
        <taxon>Lachnospiraceae</taxon>
        <taxon>Sporofaciens</taxon>
    </lineage>
</organism>
<dbReference type="AlphaFoldDB" id="A0A7X3MJY0"/>
<comment type="caution">
    <text evidence="2">The sequence shown here is derived from an EMBL/GenBank/DDBJ whole genome shotgun (WGS) entry which is preliminary data.</text>
</comment>
<keyword evidence="1" id="KW-0812">Transmembrane</keyword>
<name>A0A7X3MJY0_9FIRM</name>
<keyword evidence="3" id="KW-1185">Reference proteome</keyword>
<keyword evidence="1" id="KW-0472">Membrane</keyword>
<sequence length="69" mass="7910">MRDVWESIKEFFWRDWTPAEKVLVILCCVLLGVIKGFFLAPIKKGINCGNNNGNSYIQNEDGCWAEEEA</sequence>
<evidence type="ECO:0000256" key="1">
    <source>
        <dbReference type="SAM" id="Phobius"/>
    </source>
</evidence>
<evidence type="ECO:0000313" key="2">
    <source>
        <dbReference type="EMBL" id="MXP77813.1"/>
    </source>
</evidence>
<proteinExistence type="predicted"/>
<feature type="transmembrane region" description="Helical" evidence="1">
    <location>
        <begin position="22"/>
        <end position="42"/>
    </location>
</feature>
<dbReference type="EMBL" id="WUQX01000001">
    <property type="protein sequence ID" value="MXP77813.1"/>
    <property type="molecule type" value="Genomic_DNA"/>
</dbReference>
<evidence type="ECO:0000313" key="3">
    <source>
        <dbReference type="Proteomes" id="UP000460412"/>
    </source>
</evidence>
<protein>
    <submittedName>
        <fullName evidence="2">Uncharacterized protein</fullName>
    </submittedName>
</protein>
<gene>
    <name evidence="2" type="ORF">GN277_21405</name>
</gene>
<accession>A0A7X3MJY0</accession>
<reference evidence="2 3" key="1">
    <citation type="submission" date="2019-12" db="EMBL/GenBank/DDBJ databases">
        <title>Sporaefaciens musculi gen. nov., sp. nov., a novel bacterium isolated from the caecum of an obese mouse.</title>
        <authorList>
            <person name="Rasmussen T.S."/>
            <person name="Streidl T."/>
            <person name="Hitch T.C.A."/>
            <person name="Wortmann E."/>
            <person name="Deptula P."/>
            <person name="Hansen M."/>
            <person name="Nielsen D.S."/>
            <person name="Clavel T."/>
            <person name="Vogensen F.K."/>
        </authorList>
    </citation>
    <scope>NUCLEOTIDE SEQUENCE [LARGE SCALE GENOMIC DNA]</scope>
    <source>
        <strain evidence="2 3">WCA-9-b2</strain>
    </source>
</reference>
<dbReference type="Proteomes" id="UP000460412">
    <property type="component" value="Unassembled WGS sequence"/>
</dbReference>